<dbReference type="GO" id="GO:0016787">
    <property type="term" value="F:hydrolase activity"/>
    <property type="evidence" value="ECO:0007669"/>
    <property type="project" value="UniProtKB-UniRule"/>
</dbReference>
<dbReference type="Pfam" id="PF02272">
    <property type="entry name" value="DHHA1"/>
    <property type="match status" value="1"/>
</dbReference>
<dbReference type="Pfam" id="PF24898">
    <property type="entry name" value="GGDEF_GdpP"/>
    <property type="match status" value="1"/>
</dbReference>
<organism evidence="5 6">
    <name type="scientific">[Eubacterium] siraeum</name>
    <dbReference type="NCBI Taxonomy" id="39492"/>
    <lineage>
        <taxon>Bacteria</taxon>
        <taxon>Bacillati</taxon>
        <taxon>Bacillota</taxon>
        <taxon>Clostridia</taxon>
        <taxon>Eubacteriales</taxon>
        <taxon>Oscillospiraceae</taxon>
        <taxon>Oscillospiraceae incertae sedis</taxon>
    </lineage>
</organism>
<protein>
    <recommendedName>
        <fullName evidence="1">Cyclic-di-AMP phosphodiesterase</fullName>
        <ecNumber evidence="1">3.1.4.-</ecNumber>
    </recommendedName>
</protein>
<dbReference type="Proteomes" id="UP000095662">
    <property type="component" value="Unassembled WGS sequence"/>
</dbReference>
<dbReference type="PIRSF" id="PIRSF026583">
    <property type="entry name" value="YybT"/>
    <property type="match status" value="1"/>
</dbReference>
<keyword evidence="3" id="KW-1133">Transmembrane helix</keyword>
<accession>A0A174ZZ92</accession>
<feature type="domain" description="GGDEF" evidence="4">
    <location>
        <begin position="179"/>
        <end position="307"/>
    </location>
</feature>
<dbReference type="InterPro" id="IPR014528">
    <property type="entry name" value="GdpP/PdeA"/>
</dbReference>
<feature type="binding site" evidence="2">
    <location>
        <position position="447"/>
    </location>
    <ligand>
        <name>Mn(2+)</name>
        <dbReference type="ChEBI" id="CHEBI:29035"/>
        <label>2</label>
    </ligand>
</feature>
<dbReference type="Gene3D" id="3.10.310.30">
    <property type="match status" value="1"/>
</dbReference>
<keyword evidence="1 3" id="KW-0472">Membrane</keyword>
<gene>
    <name evidence="5" type="ORF">ERS852540_02052</name>
</gene>
<reference evidence="5 6" key="1">
    <citation type="submission" date="2015-09" db="EMBL/GenBank/DDBJ databases">
        <authorList>
            <consortium name="Pathogen Informatics"/>
        </authorList>
    </citation>
    <scope>NUCLEOTIDE SEQUENCE [LARGE SCALE GENOMIC DNA]</scope>
    <source>
        <strain evidence="5 6">2789STDY5834928</strain>
    </source>
</reference>
<evidence type="ECO:0000256" key="1">
    <source>
        <dbReference type="PIRNR" id="PIRNR026583"/>
    </source>
</evidence>
<dbReference type="SUPFAM" id="SSF64182">
    <property type="entry name" value="DHH phosphoesterases"/>
    <property type="match status" value="1"/>
</dbReference>
<dbReference type="PANTHER" id="PTHR47618:SF2">
    <property type="entry name" value="CYCLIC-DI-AMP PHOSPHODIESTERASE GDPP"/>
    <property type="match status" value="1"/>
</dbReference>
<comment type="catalytic activity">
    <reaction evidence="1">
        <text>3',3'-c-di-AMP + H2O = 5'-O-phosphonoadenylyl-(3'-&gt;5')-adenosine + H(+)</text>
        <dbReference type="Rhea" id="RHEA:54420"/>
        <dbReference type="ChEBI" id="CHEBI:15377"/>
        <dbReference type="ChEBI" id="CHEBI:15378"/>
        <dbReference type="ChEBI" id="CHEBI:71500"/>
        <dbReference type="ChEBI" id="CHEBI:138171"/>
    </reaction>
</comment>
<feature type="binding site" evidence="2">
    <location>
        <position position="423"/>
    </location>
    <ligand>
        <name>Mn(2+)</name>
        <dbReference type="ChEBI" id="CHEBI:29035"/>
        <label>2</label>
    </ligand>
</feature>
<comment type="function">
    <text evidence="1">Has phosphodiesterase (PDE) activity against cyclic-di-AMP (c-di-AMP).</text>
</comment>
<dbReference type="InterPro" id="IPR003156">
    <property type="entry name" value="DHHA1_dom"/>
</dbReference>
<dbReference type="Gene3D" id="3.90.1640.10">
    <property type="entry name" value="inorganic pyrophosphatase (n-terminal core)"/>
    <property type="match status" value="1"/>
</dbReference>
<dbReference type="InterPro" id="IPR038763">
    <property type="entry name" value="DHH_sf"/>
</dbReference>
<dbReference type="Gene3D" id="3.30.450.20">
    <property type="entry name" value="PAS domain"/>
    <property type="match status" value="1"/>
</dbReference>
<dbReference type="EMBL" id="CZBY01000018">
    <property type="protein sequence ID" value="CUQ90099.1"/>
    <property type="molecule type" value="Genomic_DNA"/>
</dbReference>
<dbReference type="STRING" id="39492.ERS852540_02052"/>
<dbReference type="InterPro" id="IPR001667">
    <property type="entry name" value="DDH_dom"/>
</dbReference>
<keyword evidence="2" id="KW-0464">Manganese</keyword>
<evidence type="ECO:0000313" key="6">
    <source>
        <dbReference type="Proteomes" id="UP000095662"/>
    </source>
</evidence>
<keyword evidence="1" id="KW-1003">Cell membrane</keyword>
<evidence type="ECO:0000256" key="2">
    <source>
        <dbReference type="PIRSR" id="PIRSR026583-50"/>
    </source>
</evidence>
<keyword evidence="1" id="KW-0378">Hydrolase</keyword>
<keyword evidence="5" id="KW-0689">Ribosomal protein</keyword>
<keyword evidence="3" id="KW-0812">Transmembrane</keyword>
<dbReference type="AlphaFoldDB" id="A0A174ZZ92"/>
<evidence type="ECO:0000256" key="3">
    <source>
        <dbReference type="SAM" id="Phobius"/>
    </source>
</evidence>
<dbReference type="InterPro" id="IPR051319">
    <property type="entry name" value="Oligoribo/pAp-PDE_c-di-AMP_PDE"/>
</dbReference>
<proteinExistence type="inferred from homology"/>
<dbReference type="GO" id="GO:0106409">
    <property type="term" value="F:cyclic-di-AMP phosphodiesterase activity"/>
    <property type="evidence" value="ECO:0007669"/>
    <property type="project" value="RHEA"/>
</dbReference>
<feature type="binding site" evidence="2">
    <location>
        <position position="423"/>
    </location>
    <ligand>
        <name>Mn(2+)</name>
        <dbReference type="ChEBI" id="CHEBI:29035"/>
        <label>1</label>
    </ligand>
</feature>
<dbReference type="FunFam" id="3.90.1640.10:FF:000002">
    <property type="entry name" value="Cyclic-di-AMP phosphodiesterase"/>
    <property type="match status" value="1"/>
</dbReference>
<comment type="similarity">
    <text evidence="1">Belongs to the GdpP/PdeA phosphodiesterase family.</text>
</comment>
<dbReference type="GO" id="GO:0005840">
    <property type="term" value="C:ribosome"/>
    <property type="evidence" value="ECO:0007669"/>
    <property type="project" value="UniProtKB-KW"/>
</dbReference>
<dbReference type="GO" id="GO:0046872">
    <property type="term" value="F:metal ion binding"/>
    <property type="evidence" value="ECO:0007669"/>
    <property type="project" value="UniProtKB-KW"/>
</dbReference>
<sequence>MKNFYRDGGLVISVSALVVALVIIQGYIYTKDINIFWVSAPFVVLIGGFAIGKLIQVTRKTFQYYARIDDELESKMHMSVHSFPMSAVIIDSAGRIVWTNGKFTEEFPDCCEYGMELSNITDIPPADFFTDDGITVRYNDSVYKVFARIPDEDEAKELTLLFFKNITDITALETEKKLSQPVVILFMVDGYEELISGCLESEKAHVSVQIDKLLEDFAGQTTGVLRKNASDRFIAVIEERHLQEILRNKVEILDKAREIFVNDRLNVTMSIGIGRTGKTLKESEQFARQALEMALGRGGDQAAVKTDNGFEFYGGVSKGVERHTKVKTRIIANSLLELVDNADKIFIMGHKYSDLDSVGSSVGLTCAIRNLGKSAWAVCDYNTSLAKVLIDRFPHVDGEEPLFTEPADAMEELTDNSLLIICDTHNPLIIESKELYEKAKKIVVIDHHRKMVNYIDNAVIFHHEPYASSASEMVTELIQYFGEAGKLRAVQAECLLAGIMLDTKNFVMKTGVRTFEAAAVLRKMGADTITVKKMFSSSIDSYKRKTQIVAEAEIYRKCAIAPCDFYADDLRIVAPQAADELLTIKNVDASFVLFKTMSNEISISARSMGNLNVQLIMEALGGGGHQTMAGAQLKDVTVNEVLDTLKKSIDDYYLSLIKVNSNDNKTAQRS</sequence>
<evidence type="ECO:0000313" key="5">
    <source>
        <dbReference type="EMBL" id="CUQ90099.1"/>
    </source>
</evidence>
<keyword evidence="2" id="KW-0479">Metal-binding</keyword>
<feature type="transmembrane region" description="Helical" evidence="3">
    <location>
        <begin position="9"/>
        <end position="29"/>
    </location>
</feature>
<dbReference type="Pfam" id="PF01368">
    <property type="entry name" value="DHH"/>
    <property type="match status" value="1"/>
</dbReference>
<dbReference type="OrthoDB" id="9759476at2"/>
<dbReference type="PANTHER" id="PTHR47618">
    <property type="entry name" value="BIFUNCTIONAL OLIGORIBONUCLEASE AND PAP PHOSPHATASE NRNA"/>
    <property type="match status" value="1"/>
</dbReference>
<dbReference type="EC" id="3.1.4.-" evidence="1"/>
<comment type="cofactor">
    <cofactor evidence="2">
        <name>Mn(2+)</name>
        <dbReference type="ChEBI" id="CHEBI:29035"/>
    </cofactor>
    <text evidence="2">For phosphodiesterase activity, probably binds 2 Mn(2+) per subunit.</text>
</comment>
<feature type="binding site" evidence="2">
    <location>
        <position position="502"/>
    </location>
    <ligand>
        <name>Mn(2+)</name>
        <dbReference type="ChEBI" id="CHEBI:29035"/>
        <label>2</label>
    </ligand>
</feature>
<feature type="transmembrane region" description="Helical" evidence="3">
    <location>
        <begin position="35"/>
        <end position="55"/>
    </location>
</feature>
<feature type="binding site" evidence="2">
    <location>
        <position position="356"/>
    </location>
    <ligand>
        <name>Mn(2+)</name>
        <dbReference type="ChEBI" id="CHEBI:29035"/>
        <label>2</label>
    </ligand>
</feature>
<name>A0A174ZZ92_9FIRM</name>
<dbReference type="InterPro" id="IPR000160">
    <property type="entry name" value="GGDEF_dom"/>
</dbReference>
<feature type="binding site" evidence="2">
    <location>
        <position position="354"/>
    </location>
    <ligand>
        <name>Mn(2+)</name>
        <dbReference type="ChEBI" id="CHEBI:29035"/>
        <label>1</label>
    </ligand>
</feature>
<comment type="subcellular location">
    <subcellularLocation>
        <location evidence="1">Cell membrane</location>
    </subcellularLocation>
</comment>
<feature type="binding site" evidence="2">
    <location>
        <position position="350"/>
    </location>
    <ligand>
        <name>Mn(2+)</name>
        <dbReference type="ChEBI" id="CHEBI:29035"/>
        <label>1</label>
    </ligand>
</feature>
<dbReference type="GO" id="GO:0003676">
    <property type="term" value="F:nucleic acid binding"/>
    <property type="evidence" value="ECO:0007669"/>
    <property type="project" value="UniProtKB-UniRule"/>
</dbReference>
<dbReference type="GO" id="GO:0005886">
    <property type="term" value="C:plasma membrane"/>
    <property type="evidence" value="ECO:0007669"/>
    <property type="project" value="UniProtKB-SubCell"/>
</dbReference>
<keyword evidence="5" id="KW-0687">Ribonucleoprotein</keyword>
<evidence type="ECO:0000259" key="4">
    <source>
        <dbReference type="PROSITE" id="PS50887"/>
    </source>
</evidence>
<dbReference type="PROSITE" id="PS50887">
    <property type="entry name" value="GGDEF"/>
    <property type="match status" value="1"/>
</dbReference>